<comment type="subunit">
    <text evidence="1">Interacts with the CDC2 protein kinase to form a serine/threonine kinase holoenzyme complex also known as maturation promoting factor (MPF). The cyclin subunit imparts substrate specificity to the complex.</text>
</comment>
<dbReference type="PANTHER" id="PTHR10177">
    <property type="entry name" value="CYCLINS"/>
    <property type="match status" value="1"/>
</dbReference>
<keyword evidence="4" id="KW-0131">Cell cycle</keyword>
<evidence type="ECO:0000256" key="3">
    <source>
        <dbReference type="ARBA" id="ARBA00023127"/>
    </source>
</evidence>
<sequence>MASLLCDETWLSSPVTPINHHSPKQCSLESYCDSFYTTKEDCEQAIAMFLGKEISYMPQSNYVEHLRLNNLTFARFRATQWLFRSRSRLNLSFGTAFHAASYLDRFISMNQCNGWEYWMVELLSIACLSVASKFNETCIPSLHEIQMEDLEHSFRSSTIQQMELTLLEAIGWRLGSTTAYSYVELLMWSTDSMKPHPHEEFITRVTELLLGAISDSRLLEFRPSVIAVSALWCTLDDLLPSTSDPYLASVTRFFDQSQKDDLLSCHMIMEAQQVGSLQNLIANGHYYDCPSSPTTVLLKQPIDICDCRINFSFLKMHRPNINLNSSRKKRKREEE</sequence>
<evidence type="ECO:0000313" key="8">
    <source>
        <dbReference type="EMBL" id="SPC80267.1"/>
    </source>
</evidence>
<keyword evidence="2" id="KW-0132">Cell division</keyword>
<reference evidence="8" key="1">
    <citation type="submission" date="2018-02" db="EMBL/GenBank/DDBJ databases">
        <authorList>
            <person name="Cohen D.B."/>
            <person name="Kent A.D."/>
        </authorList>
    </citation>
    <scope>NUCLEOTIDE SEQUENCE</scope>
</reference>
<dbReference type="InterPro" id="IPR004367">
    <property type="entry name" value="Cyclin_C-dom"/>
</dbReference>
<gene>
    <name evidence="8" type="ORF">FSB_LOCUS8149</name>
</gene>
<comment type="similarity">
    <text evidence="6">Belongs to the cyclin family.</text>
</comment>
<evidence type="ECO:0000256" key="6">
    <source>
        <dbReference type="RuleBase" id="RU000383"/>
    </source>
</evidence>
<dbReference type="Gene3D" id="1.10.472.10">
    <property type="entry name" value="Cyclin-like"/>
    <property type="match status" value="2"/>
</dbReference>
<feature type="domain" description="Cyclin-like" evidence="7">
    <location>
        <begin position="80"/>
        <end position="168"/>
    </location>
</feature>
<dbReference type="Pfam" id="PF02984">
    <property type="entry name" value="Cyclin_C"/>
    <property type="match status" value="1"/>
</dbReference>
<dbReference type="EMBL" id="OIVN01000441">
    <property type="protein sequence ID" value="SPC80267.1"/>
    <property type="molecule type" value="Genomic_DNA"/>
</dbReference>
<dbReference type="GO" id="GO:0051301">
    <property type="term" value="P:cell division"/>
    <property type="evidence" value="ECO:0007669"/>
    <property type="project" value="UniProtKB-KW"/>
</dbReference>
<dbReference type="CDD" id="cd20544">
    <property type="entry name" value="CYCLIN_AtCycD-like_rpt2"/>
    <property type="match status" value="1"/>
</dbReference>
<dbReference type="SMART" id="SM00385">
    <property type="entry name" value="CYCLIN"/>
    <property type="match status" value="1"/>
</dbReference>
<dbReference type="InterPro" id="IPR036915">
    <property type="entry name" value="Cyclin-like_sf"/>
</dbReference>
<organism evidence="8">
    <name type="scientific">Fagus sylvatica</name>
    <name type="common">Beechnut</name>
    <dbReference type="NCBI Taxonomy" id="28930"/>
    <lineage>
        <taxon>Eukaryota</taxon>
        <taxon>Viridiplantae</taxon>
        <taxon>Streptophyta</taxon>
        <taxon>Embryophyta</taxon>
        <taxon>Tracheophyta</taxon>
        <taxon>Spermatophyta</taxon>
        <taxon>Magnoliopsida</taxon>
        <taxon>eudicotyledons</taxon>
        <taxon>Gunneridae</taxon>
        <taxon>Pentapetalae</taxon>
        <taxon>rosids</taxon>
        <taxon>fabids</taxon>
        <taxon>Fagales</taxon>
        <taxon>Fagaceae</taxon>
        <taxon>Fagus</taxon>
    </lineage>
</organism>
<dbReference type="AlphaFoldDB" id="A0A2N9EN65"/>
<evidence type="ECO:0000256" key="1">
    <source>
        <dbReference type="ARBA" id="ARBA00011177"/>
    </source>
</evidence>
<evidence type="ECO:0000259" key="7">
    <source>
        <dbReference type="SMART" id="SM00385"/>
    </source>
</evidence>
<dbReference type="Pfam" id="PF00134">
    <property type="entry name" value="Cyclin_N"/>
    <property type="match status" value="1"/>
</dbReference>
<evidence type="ECO:0000256" key="4">
    <source>
        <dbReference type="ARBA" id="ARBA00023306"/>
    </source>
</evidence>
<dbReference type="InterPro" id="IPR006671">
    <property type="entry name" value="Cyclin_N"/>
</dbReference>
<evidence type="ECO:0000256" key="5">
    <source>
        <dbReference type="ARBA" id="ARBA00032263"/>
    </source>
</evidence>
<proteinExistence type="inferred from homology"/>
<accession>A0A2N9EN65</accession>
<protein>
    <recommendedName>
        <fullName evidence="5">B-like cyclin</fullName>
    </recommendedName>
</protein>
<dbReference type="InterPro" id="IPR039361">
    <property type="entry name" value="Cyclin"/>
</dbReference>
<keyword evidence="3 6" id="KW-0195">Cyclin</keyword>
<dbReference type="InterPro" id="IPR013763">
    <property type="entry name" value="Cyclin-like_dom"/>
</dbReference>
<evidence type="ECO:0000256" key="2">
    <source>
        <dbReference type="ARBA" id="ARBA00022618"/>
    </source>
</evidence>
<dbReference type="SUPFAM" id="SSF47954">
    <property type="entry name" value="Cyclin-like"/>
    <property type="match status" value="1"/>
</dbReference>
<name>A0A2N9EN65_FAGSY</name>